<organism evidence="2 3">
    <name type="scientific">Streptomyces hyderabadensis</name>
    <dbReference type="NCBI Taxonomy" id="598549"/>
    <lineage>
        <taxon>Bacteria</taxon>
        <taxon>Bacillati</taxon>
        <taxon>Actinomycetota</taxon>
        <taxon>Actinomycetes</taxon>
        <taxon>Kitasatosporales</taxon>
        <taxon>Streptomycetaceae</taxon>
        <taxon>Streptomyces</taxon>
    </lineage>
</organism>
<dbReference type="InterPro" id="IPR026286">
    <property type="entry name" value="MaiA/AMDase"/>
</dbReference>
<dbReference type="PIRSF" id="PIRSF015736">
    <property type="entry name" value="MI"/>
    <property type="match status" value="1"/>
</dbReference>
<comment type="caution">
    <text evidence="2">The sequence shown here is derived from an EMBL/GenBank/DDBJ whole genome shotgun (WGS) entry which is preliminary data.</text>
</comment>
<reference evidence="3" key="1">
    <citation type="journal article" date="2019" name="Int. J. Syst. Evol. Microbiol.">
        <title>The Global Catalogue of Microorganisms (GCM) 10K type strain sequencing project: providing services to taxonomists for standard genome sequencing and annotation.</title>
        <authorList>
            <consortium name="The Broad Institute Genomics Platform"/>
            <consortium name="The Broad Institute Genome Sequencing Center for Infectious Disease"/>
            <person name="Wu L."/>
            <person name="Ma J."/>
        </authorList>
    </citation>
    <scope>NUCLEOTIDE SEQUENCE [LARGE SCALE GENOMIC DNA]</scope>
    <source>
        <strain evidence="3">JCM 17657</strain>
    </source>
</reference>
<dbReference type="HAMAP" id="MF_00943">
    <property type="entry name" value="Maleate_isomerase"/>
    <property type="match status" value="1"/>
</dbReference>
<evidence type="ECO:0000256" key="1">
    <source>
        <dbReference type="HAMAP-Rule" id="MF_00943"/>
    </source>
</evidence>
<proteinExistence type="inferred from homology"/>
<comment type="catalytic activity">
    <reaction evidence="1">
        <text>maleate = fumarate</text>
        <dbReference type="Rhea" id="RHEA:13169"/>
        <dbReference type="ChEBI" id="CHEBI:29806"/>
        <dbReference type="ChEBI" id="CHEBI:30780"/>
        <dbReference type="EC" id="5.2.1.1"/>
    </reaction>
</comment>
<dbReference type="PANTHER" id="PTHR40267">
    <property type="entry name" value="BLR3294 PROTEIN"/>
    <property type="match status" value="1"/>
</dbReference>
<gene>
    <name evidence="1" type="primary">maiA</name>
    <name evidence="2" type="ORF">GCM10023257_03810</name>
</gene>
<protein>
    <recommendedName>
        <fullName evidence="1">Maleate isomerase</fullName>
        <ecNumber evidence="1">5.2.1.1</ecNumber>
    </recommendedName>
    <alternativeName>
        <fullName evidence="1">Maleate cis-trans isomerase</fullName>
    </alternativeName>
</protein>
<comment type="function">
    <text evidence="1">Catalyzes cis-trans isomerization of the C2-C3 double bond in maleate to yield fumarate.</text>
</comment>
<feature type="active site" description="Proton donor" evidence="1">
    <location>
        <position position="202"/>
    </location>
</feature>
<dbReference type="Proteomes" id="UP001500610">
    <property type="component" value="Unassembled WGS sequence"/>
</dbReference>
<feature type="modified residue" description="S-(2-succinyl)cysteine" evidence="1">
    <location>
        <position position="81"/>
    </location>
</feature>
<dbReference type="Pfam" id="PF17645">
    <property type="entry name" value="Amdase"/>
    <property type="match status" value="1"/>
</dbReference>
<dbReference type="InterPro" id="IPR053714">
    <property type="entry name" value="Iso_Racemase_Enz_sf"/>
</dbReference>
<feature type="binding site" evidence="1">
    <location>
        <position position="16"/>
    </location>
    <ligand>
        <name>substrate</name>
    </ligand>
</feature>
<dbReference type="Gene3D" id="3.40.50.12500">
    <property type="match status" value="1"/>
</dbReference>
<name>A0ABP9HHU7_9ACTN</name>
<feature type="binding site" evidence="1">
    <location>
        <begin position="81"/>
        <end position="83"/>
    </location>
    <ligand>
        <name>substrate</name>
    </ligand>
</feature>
<dbReference type="InterPro" id="IPR028615">
    <property type="entry name" value="Maleate_isomerase"/>
</dbReference>
<feature type="binding site" evidence="1">
    <location>
        <begin position="203"/>
        <end position="204"/>
    </location>
    <ligand>
        <name>substrate</name>
    </ligand>
</feature>
<dbReference type="GO" id="GO:0016853">
    <property type="term" value="F:isomerase activity"/>
    <property type="evidence" value="ECO:0007669"/>
    <property type="project" value="UniProtKB-KW"/>
</dbReference>
<keyword evidence="1 2" id="KW-0413">Isomerase</keyword>
<evidence type="ECO:0000313" key="2">
    <source>
        <dbReference type="EMBL" id="GAA4971021.1"/>
    </source>
</evidence>
<feature type="binding site" evidence="1">
    <location>
        <position position="141"/>
    </location>
    <ligand>
        <name>substrate</name>
    </ligand>
</feature>
<dbReference type="RefSeq" id="WP_308112566.1">
    <property type="nucleotide sequence ID" value="NZ_BAABIV010000002.1"/>
</dbReference>
<comment type="miscellaneous">
    <text evidence="1">Reaction is initiated by nucleophilic attack of cysteine at the double bond, yielding a covalent succinylcysteine-like intermediate.</text>
</comment>
<dbReference type="EC" id="5.2.1.1" evidence="1"/>
<sequence length="255" mass="27058">MSTPAYRVGMIVPSSNTTMETEIPAMLQARETVRPERFTFHSARMRMQQVNPDQLSAMDAASDRCAVELGDADVDVMAYACLVAIMAQGKGYHRTSQQRLSAAVAGSVGDRKVPPVLSSAGALSEALEHLGAKRISVIAPYMKPLTGMVCDYLEAEGLQVHDALSLEVPDNLDVGRLDPARLTELAQKVDTKGVDALVLSACVQMPSLPALQTVQEAFDIPVVSASAATVWSILRSLDLEPVVPGAGALLSGEIA</sequence>
<dbReference type="EMBL" id="BAABIV010000002">
    <property type="protein sequence ID" value="GAA4971021.1"/>
    <property type="molecule type" value="Genomic_DNA"/>
</dbReference>
<dbReference type="PANTHER" id="PTHR40267:SF1">
    <property type="entry name" value="BLR3294 PROTEIN"/>
    <property type="match status" value="1"/>
</dbReference>
<accession>A0ABP9HHU7</accession>
<feature type="binding site" evidence="1">
    <location>
        <position position="171"/>
    </location>
    <ligand>
        <name>substrate</name>
    </ligand>
</feature>
<evidence type="ECO:0000313" key="3">
    <source>
        <dbReference type="Proteomes" id="UP001500610"/>
    </source>
</evidence>
<feature type="active site" description="Nucleophile" evidence="1">
    <location>
        <position position="81"/>
    </location>
</feature>
<comment type="similarity">
    <text evidence="1">Belongs to the maleate isomerase family.</text>
</comment>
<comment type="subunit">
    <text evidence="1">Homodimer.</text>
</comment>
<keyword evidence="3" id="KW-1185">Reference proteome</keyword>